<dbReference type="InterPro" id="IPR037495">
    <property type="entry name" value="CLE41/42/44"/>
</dbReference>
<feature type="region of interest" description="Disordered" evidence="1">
    <location>
        <begin position="84"/>
        <end position="129"/>
    </location>
</feature>
<feature type="transmembrane region" description="Helical" evidence="2">
    <location>
        <begin position="43"/>
        <end position="61"/>
    </location>
</feature>
<evidence type="ECO:0000256" key="2">
    <source>
        <dbReference type="SAM" id="Phobius"/>
    </source>
</evidence>
<name>A0ABR2EVY4_9ROSI</name>
<organism evidence="3 4">
    <name type="scientific">Hibiscus sabdariffa</name>
    <name type="common">roselle</name>
    <dbReference type="NCBI Taxonomy" id="183260"/>
    <lineage>
        <taxon>Eukaryota</taxon>
        <taxon>Viridiplantae</taxon>
        <taxon>Streptophyta</taxon>
        <taxon>Embryophyta</taxon>
        <taxon>Tracheophyta</taxon>
        <taxon>Spermatophyta</taxon>
        <taxon>Magnoliopsida</taxon>
        <taxon>eudicotyledons</taxon>
        <taxon>Gunneridae</taxon>
        <taxon>Pentapetalae</taxon>
        <taxon>rosids</taxon>
        <taxon>malvids</taxon>
        <taxon>Malvales</taxon>
        <taxon>Malvaceae</taxon>
        <taxon>Malvoideae</taxon>
        <taxon>Hibiscus</taxon>
    </lineage>
</organism>
<keyword evidence="2" id="KW-0812">Transmembrane</keyword>
<gene>
    <name evidence="3" type="ORF">V6N12_058787</name>
</gene>
<keyword evidence="2" id="KW-0472">Membrane</keyword>
<evidence type="ECO:0000313" key="3">
    <source>
        <dbReference type="EMBL" id="KAK8565217.1"/>
    </source>
</evidence>
<accession>A0ABR2EVY4</accession>
<reference evidence="3 4" key="1">
    <citation type="journal article" date="2024" name="G3 (Bethesda)">
        <title>Genome assembly of Hibiscus sabdariffa L. provides insights into metabolisms of medicinal natural products.</title>
        <authorList>
            <person name="Kim T."/>
        </authorList>
    </citation>
    <scope>NUCLEOTIDE SEQUENCE [LARGE SCALE GENOMIC DNA]</scope>
    <source>
        <strain evidence="3">TK-2024</strain>
        <tissue evidence="3">Old leaves</tissue>
    </source>
</reference>
<protein>
    <submittedName>
        <fullName evidence="3">Uncharacterized protein</fullName>
    </submittedName>
</protein>
<dbReference type="PANTHER" id="PTHR35301:SF1">
    <property type="entry name" value="CLAVATA3_ESR (CLE)-RELATED PROTEIN 41-RELATED"/>
    <property type="match status" value="1"/>
</dbReference>
<proteinExistence type="predicted"/>
<evidence type="ECO:0000313" key="4">
    <source>
        <dbReference type="Proteomes" id="UP001472677"/>
    </source>
</evidence>
<sequence length="129" mass="14112">MAMAMPMPMAGIPCIPLDCVDGCLLLLLDVYMATLIKSPQPPHFLPICLTLFFIFLLLRNPTINPSADTRRLRLRLRLLLDTSSEPTSSTVNINQTPKPHTSSSSSSSRRQFGAAAHEVPSGPNPISNR</sequence>
<dbReference type="Proteomes" id="UP001472677">
    <property type="component" value="Unassembled WGS sequence"/>
</dbReference>
<feature type="compositionally biased region" description="Polar residues" evidence="1">
    <location>
        <begin position="84"/>
        <end position="101"/>
    </location>
</feature>
<comment type="caution">
    <text evidence="3">The sequence shown here is derived from an EMBL/GenBank/DDBJ whole genome shotgun (WGS) entry which is preliminary data.</text>
</comment>
<keyword evidence="2" id="KW-1133">Transmembrane helix</keyword>
<evidence type="ECO:0000256" key="1">
    <source>
        <dbReference type="SAM" id="MobiDB-lite"/>
    </source>
</evidence>
<dbReference type="EMBL" id="JBBPBM010000010">
    <property type="protein sequence ID" value="KAK8565217.1"/>
    <property type="molecule type" value="Genomic_DNA"/>
</dbReference>
<dbReference type="PANTHER" id="PTHR35301">
    <property type="entry name" value="CLAVATA3/ESR (CLE)-RELATED PROTEIN 41-RELATED"/>
    <property type="match status" value="1"/>
</dbReference>
<keyword evidence="4" id="KW-1185">Reference proteome</keyword>